<organism evidence="3 4">
    <name type="scientific">Kineococcus glutinatus</name>
    <dbReference type="NCBI Taxonomy" id="1070872"/>
    <lineage>
        <taxon>Bacteria</taxon>
        <taxon>Bacillati</taxon>
        <taxon>Actinomycetota</taxon>
        <taxon>Actinomycetes</taxon>
        <taxon>Kineosporiales</taxon>
        <taxon>Kineosporiaceae</taxon>
        <taxon>Kineococcus</taxon>
    </lineage>
</organism>
<accession>A0ABP9HXV2</accession>
<evidence type="ECO:0000256" key="1">
    <source>
        <dbReference type="SAM" id="MobiDB-lite"/>
    </source>
</evidence>
<feature type="region of interest" description="Disordered" evidence="1">
    <location>
        <begin position="1"/>
        <end position="24"/>
    </location>
</feature>
<dbReference type="PANTHER" id="PTHR28208">
    <property type="entry name" value="PHOSPHATIDATE PHOSPHATASE APP1"/>
    <property type="match status" value="1"/>
</dbReference>
<dbReference type="InterPro" id="IPR019236">
    <property type="entry name" value="APP1_cat"/>
</dbReference>
<dbReference type="PANTHER" id="PTHR28208:SF3">
    <property type="entry name" value="PHOSPHATIDATE PHOSPHATASE APP1"/>
    <property type="match status" value="1"/>
</dbReference>
<evidence type="ECO:0000313" key="3">
    <source>
        <dbReference type="EMBL" id="GAA4981887.1"/>
    </source>
</evidence>
<proteinExistence type="predicted"/>
<dbReference type="EMBL" id="BAABIL010000326">
    <property type="protein sequence ID" value="GAA4981887.1"/>
    <property type="molecule type" value="Genomic_DNA"/>
</dbReference>
<gene>
    <name evidence="3" type="ORF">GCM10023225_22380</name>
</gene>
<name>A0ABP9HXV2_9ACTN</name>
<sequence length="413" mass="44230">MRGMTTTGRASSDGTPPQLTGLPPNLQERLAQARADLDVDLSPLAEGEHGLHRAARIEDALKGFAGARLRARGWSSRLLAYPGYGGPGWVRVMGRVLLSERPHRVPPPPRPERVDAVVRGWRHFVTVPVAGVRVSVDVGDGDRRQQVVLTTDRGGYVDERIEVDLPAGVHEVRLALAEDTGGRFAGARRADAAPEQGATAQVVVVGPEPVRGLVSDIDDTVVVTRLPRPLLAAWNTFVLDERARVPVPGMSELYHLLLAGHAGAPVVYLSTGAWNAAPALTRFLGRSGYPAGPLLLTDWGPTNTGWFRDGSTHKRNVLERLAEELPNVQWLLVGDDGQHDPVIYGEFAAAHPEKVAAVAIRRLTPTEKLLASGLSPTEPVAVPPGAEDVPRVSGGDGFELMHRLRGAGVLLDG</sequence>
<keyword evidence="4" id="KW-1185">Reference proteome</keyword>
<dbReference type="Pfam" id="PF09949">
    <property type="entry name" value="APP1_cat"/>
    <property type="match status" value="1"/>
</dbReference>
<comment type="caution">
    <text evidence="3">The sequence shown here is derived from an EMBL/GenBank/DDBJ whole genome shotgun (WGS) entry which is preliminary data.</text>
</comment>
<reference evidence="4" key="1">
    <citation type="journal article" date="2019" name="Int. J. Syst. Evol. Microbiol.">
        <title>The Global Catalogue of Microorganisms (GCM) 10K type strain sequencing project: providing services to taxonomists for standard genome sequencing and annotation.</title>
        <authorList>
            <consortium name="The Broad Institute Genomics Platform"/>
            <consortium name="The Broad Institute Genome Sequencing Center for Infectious Disease"/>
            <person name="Wu L."/>
            <person name="Ma J."/>
        </authorList>
    </citation>
    <scope>NUCLEOTIDE SEQUENCE [LARGE SCALE GENOMIC DNA]</scope>
    <source>
        <strain evidence="4">JCM 18126</strain>
    </source>
</reference>
<protein>
    <submittedName>
        <fullName evidence="3">DUF2183 domain-containing protein</fullName>
    </submittedName>
</protein>
<feature type="domain" description="Phosphatidate phosphatase APP1 catalytic" evidence="2">
    <location>
        <begin position="212"/>
        <end position="362"/>
    </location>
</feature>
<evidence type="ECO:0000259" key="2">
    <source>
        <dbReference type="Pfam" id="PF09949"/>
    </source>
</evidence>
<dbReference type="Proteomes" id="UP001501195">
    <property type="component" value="Unassembled WGS sequence"/>
</dbReference>
<dbReference type="InterPro" id="IPR052935">
    <property type="entry name" value="Mg2+_PAP"/>
</dbReference>
<evidence type="ECO:0000313" key="4">
    <source>
        <dbReference type="Proteomes" id="UP001501195"/>
    </source>
</evidence>
<feature type="compositionally biased region" description="Polar residues" evidence="1">
    <location>
        <begin position="1"/>
        <end position="18"/>
    </location>
</feature>